<feature type="region of interest" description="Disordered" evidence="8">
    <location>
        <begin position="1"/>
        <end position="29"/>
    </location>
</feature>
<name>A0A8C5TLS3_9PASS</name>
<evidence type="ECO:0000259" key="9">
    <source>
        <dbReference type="PROSITE" id="PS50089"/>
    </source>
</evidence>
<reference evidence="10" key="2">
    <citation type="submission" date="2025-09" db="UniProtKB">
        <authorList>
            <consortium name="Ensembl"/>
        </authorList>
    </citation>
    <scope>IDENTIFICATION</scope>
</reference>
<dbReference type="Ensembl" id="ENSMCST00000009860.1">
    <property type="protein sequence ID" value="ENSMCSP00000009620.1"/>
    <property type="gene ID" value="ENSMCSG00000006812.1"/>
</dbReference>
<dbReference type="GO" id="GO:0006513">
    <property type="term" value="P:protein monoubiquitination"/>
    <property type="evidence" value="ECO:0007669"/>
    <property type="project" value="TreeGrafter"/>
</dbReference>
<keyword evidence="4" id="KW-0479">Metal-binding</keyword>
<dbReference type="OrthoDB" id="654191at2759"/>
<evidence type="ECO:0000256" key="8">
    <source>
        <dbReference type="SAM" id="MobiDB-lite"/>
    </source>
</evidence>
<dbReference type="Pfam" id="PF13639">
    <property type="entry name" value="zf-RING_2"/>
    <property type="match status" value="1"/>
</dbReference>
<evidence type="ECO:0000256" key="1">
    <source>
        <dbReference type="ARBA" id="ARBA00000900"/>
    </source>
</evidence>
<keyword evidence="3" id="KW-0808">Transferase</keyword>
<dbReference type="InterPro" id="IPR013083">
    <property type="entry name" value="Znf_RING/FYVE/PHD"/>
</dbReference>
<dbReference type="PROSITE" id="PS00518">
    <property type="entry name" value="ZF_RING_1"/>
    <property type="match status" value="1"/>
</dbReference>
<evidence type="ECO:0000256" key="2">
    <source>
        <dbReference type="ARBA" id="ARBA00012483"/>
    </source>
</evidence>
<dbReference type="InterPro" id="IPR001841">
    <property type="entry name" value="Znf_RING"/>
</dbReference>
<proteinExistence type="predicted"/>
<dbReference type="GO" id="GO:0061630">
    <property type="term" value="F:ubiquitin protein ligase activity"/>
    <property type="evidence" value="ECO:0007669"/>
    <property type="project" value="UniProtKB-EC"/>
</dbReference>
<dbReference type="AlphaFoldDB" id="A0A8C5TLS3"/>
<evidence type="ECO:0000313" key="11">
    <source>
        <dbReference type="Proteomes" id="UP000694560"/>
    </source>
</evidence>
<sequence>MASEKGLAEGATASSAPNNNNNNDQEPLAESPQISENLMCAICLDVINDQVSISSCSHAFCFSCILEWSRNKAVCPICREPFRYLLRKVGDSNFEVYSIGPHTINSNHQTCHQGSIVCYKMHWKI</sequence>
<evidence type="ECO:0000256" key="7">
    <source>
        <dbReference type="PROSITE-ProRule" id="PRU00175"/>
    </source>
</evidence>
<keyword evidence="5 7" id="KW-0863">Zinc-finger</keyword>
<dbReference type="InterPro" id="IPR017907">
    <property type="entry name" value="Znf_RING_CS"/>
</dbReference>
<dbReference type="SUPFAM" id="SSF57850">
    <property type="entry name" value="RING/U-box"/>
    <property type="match status" value="1"/>
</dbReference>
<accession>A0A8C5TLS3</accession>
<protein>
    <recommendedName>
        <fullName evidence="2">RING-type E3 ubiquitin transferase</fullName>
        <ecNumber evidence="2">2.3.2.27</ecNumber>
    </recommendedName>
</protein>
<organism evidence="10 11">
    <name type="scientific">Malurus cyaneus samueli</name>
    <dbReference type="NCBI Taxonomy" id="2593467"/>
    <lineage>
        <taxon>Eukaryota</taxon>
        <taxon>Metazoa</taxon>
        <taxon>Chordata</taxon>
        <taxon>Craniata</taxon>
        <taxon>Vertebrata</taxon>
        <taxon>Euteleostomi</taxon>
        <taxon>Archelosauria</taxon>
        <taxon>Archosauria</taxon>
        <taxon>Dinosauria</taxon>
        <taxon>Saurischia</taxon>
        <taxon>Theropoda</taxon>
        <taxon>Coelurosauria</taxon>
        <taxon>Aves</taxon>
        <taxon>Neognathae</taxon>
        <taxon>Neoaves</taxon>
        <taxon>Telluraves</taxon>
        <taxon>Australaves</taxon>
        <taxon>Passeriformes</taxon>
        <taxon>Meliphagoidea</taxon>
        <taxon>Maluridae</taxon>
        <taxon>Malurus</taxon>
    </lineage>
</organism>
<dbReference type="Proteomes" id="UP000694560">
    <property type="component" value="Unplaced"/>
</dbReference>
<dbReference type="Gene3D" id="3.30.40.10">
    <property type="entry name" value="Zinc/RING finger domain, C3HC4 (zinc finger)"/>
    <property type="match status" value="1"/>
</dbReference>
<keyword evidence="11" id="KW-1185">Reference proteome</keyword>
<dbReference type="PANTHER" id="PTHR46077:SF5">
    <property type="entry name" value="RING-TYPE DOMAIN-CONTAINING PROTEIN"/>
    <property type="match status" value="1"/>
</dbReference>
<evidence type="ECO:0000256" key="3">
    <source>
        <dbReference type="ARBA" id="ARBA00022679"/>
    </source>
</evidence>
<feature type="domain" description="RING-type" evidence="9">
    <location>
        <begin position="40"/>
        <end position="79"/>
    </location>
</feature>
<evidence type="ECO:0000256" key="6">
    <source>
        <dbReference type="ARBA" id="ARBA00022833"/>
    </source>
</evidence>
<dbReference type="PROSITE" id="PS50089">
    <property type="entry name" value="ZF_RING_2"/>
    <property type="match status" value="1"/>
</dbReference>
<evidence type="ECO:0000313" key="10">
    <source>
        <dbReference type="Ensembl" id="ENSMCSP00000009620.1"/>
    </source>
</evidence>
<keyword evidence="6" id="KW-0862">Zinc</keyword>
<dbReference type="EC" id="2.3.2.27" evidence="2"/>
<dbReference type="PANTHER" id="PTHR46077">
    <property type="entry name" value="E3 UBIQUITIN-PROTEIN LIGASE TOPORS"/>
    <property type="match status" value="1"/>
</dbReference>
<dbReference type="GO" id="GO:0008270">
    <property type="term" value="F:zinc ion binding"/>
    <property type="evidence" value="ECO:0007669"/>
    <property type="project" value="UniProtKB-KW"/>
</dbReference>
<evidence type="ECO:0000256" key="5">
    <source>
        <dbReference type="ARBA" id="ARBA00022771"/>
    </source>
</evidence>
<dbReference type="GO" id="GO:0000209">
    <property type="term" value="P:protein polyubiquitination"/>
    <property type="evidence" value="ECO:0007669"/>
    <property type="project" value="TreeGrafter"/>
</dbReference>
<dbReference type="SMART" id="SM00184">
    <property type="entry name" value="RING"/>
    <property type="match status" value="1"/>
</dbReference>
<comment type="catalytic activity">
    <reaction evidence="1">
        <text>S-ubiquitinyl-[E2 ubiquitin-conjugating enzyme]-L-cysteine + [acceptor protein]-L-lysine = [E2 ubiquitin-conjugating enzyme]-L-cysteine + N(6)-ubiquitinyl-[acceptor protein]-L-lysine.</text>
        <dbReference type="EC" id="2.3.2.27"/>
    </reaction>
</comment>
<reference evidence="10" key="1">
    <citation type="submission" date="2025-08" db="UniProtKB">
        <authorList>
            <consortium name="Ensembl"/>
        </authorList>
    </citation>
    <scope>IDENTIFICATION</scope>
</reference>
<evidence type="ECO:0000256" key="4">
    <source>
        <dbReference type="ARBA" id="ARBA00022723"/>
    </source>
</evidence>